<evidence type="ECO:0000313" key="2">
    <source>
        <dbReference type="Proteomes" id="UP000663864"/>
    </source>
</evidence>
<dbReference type="Proteomes" id="UP000663864">
    <property type="component" value="Unassembled WGS sequence"/>
</dbReference>
<comment type="caution">
    <text evidence="1">The sequence shown here is derived from an EMBL/GenBank/DDBJ whole genome shotgun (WGS) entry which is preliminary data.</text>
</comment>
<dbReference type="EMBL" id="CAJNOT010007174">
    <property type="protein sequence ID" value="CAF1502480.1"/>
    <property type="molecule type" value="Genomic_DNA"/>
</dbReference>
<organism evidence="1 2">
    <name type="scientific">Rotaria sordida</name>
    <dbReference type="NCBI Taxonomy" id="392033"/>
    <lineage>
        <taxon>Eukaryota</taxon>
        <taxon>Metazoa</taxon>
        <taxon>Spiralia</taxon>
        <taxon>Gnathifera</taxon>
        <taxon>Rotifera</taxon>
        <taxon>Eurotatoria</taxon>
        <taxon>Bdelloidea</taxon>
        <taxon>Philodinida</taxon>
        <taxon>Philodinidae</taxon>
        <taxon>Rotaria</taxon>
    </lineage>
</organism>
<dbReference type="AlphaFoldDB" id="A0A815T3R9"/>
<evidence type="ECO:0000313" key="1">
    <source>
        <dbReference type="EMBL" id="CAF1502480.1"/>
    </source>
</evidence>
<reference evidence="1" key="1">
    <citation type="submission" date="2021-02" db="EMBL/GenBank/DDBJ databases">
        <authorList>
            <person name="Nowell W R."/>
        </authorList>
    </citation>
    <scope>NUCLEOTIDE SEQUENCE</scope>
</reference>
<feature type="non-terminal residue" evidence="1">
    <location>
        <position position="1"/>
    </location>
</feature>
<protein>
    <submittedName>
        <fullName evidence="1">Uncharacterized protein</fullName>
    </submittedName>
</protein>
<name>A0A815T3R9_9BILA</name>
<proteinExistence type="predicted"/>
<sequence>MYSLSSGNGWLPGKDLFVLLDTITKYAYEWRNVSNVLKTCFLTNGTAKKVESLRRMKKFVEEFGPLLHLPSMNKIVNIL</sequence>
<accession>A0A815T3R9</accession>
<gene>
    <name evidence="1" type="ORF">ZHD862_LOCUS37513</name>
</gene>